<comment type="caution">
    <text evidence="1">The sequence shown here is derived from an EMBL/GenBank/DDBJ whole genome shotgun (WGS) entry which is preliminary data.</text>
</comment>
<gene>
    <name evidence="1" type="ORF">GMJLKIPL_3279</name>
</gene>
<name>A0ABQ4SE32_9HYPH</name>
<sequence>MAKTMTATAGKREARSGLRGIHGVDSIGIAWDSQGHPVVRVDLSPEADRAAVERCLSAAEVPYLLRTVKGTVTAL</sequence>
<protein>
    <submittedName>
        <fullName evidence="1">Uncharacterized protein</fullName>
    </submittedName>
</protein>
<dbReference type="EMBL" id="BPQQ01000037">
    <property type="protein sequence ID" value="GJE01349.1"/>
    <property type="molecule type" value="Genomic_DNA"/>
</dbReference>
<dbReference type="Proteomes" id="UP001055153">
    <property type="component" value="Unassembled WGS sequence"/>
</dbReference>
<evidence type="ECO:0000313" key="2">
    <source>
        <dbReference type="Proteomes" id="UP001055153"/>
    </source>
</evidence>
<keyword evidence="2" id="KW-1185">Reference proteome</keyword>
<proteinExistence type="predicted"/>
<organism evidence="1 2">
    <name type="scientific">Methylobacterium isbiliense</name>
    <dbReference type="NCBI Taxonomy" id="315478"/>
    <lineage>
        <taxon>Bacteria</taxon>
        <taxon>Pseudomonadati</taxon>
        <taxon>Pseudomonadota</taxon>
        <taxon>Alphaproteobacteria</taxon>
        <taxon>Hyphomicrobiales</taxon>
        <taxon>Methylobacteriaceae</taxon>
        <taxon>Methylobacterium</taxon>
    </lineage>
</organism>
<reference evidence="1" key="2">
    <citation type="submission" date="2021-08" db="EMBL/GenBank/DDBJ databases">
        <authorList>
            <person name="Tani A."/>
            <person name="Ola A."/>
            <person name="Ogura Y."/>
            <person name="Katsura K."/>
            <person name="Hayashi T."/>
        </authorList>
    </citation>
    <scope>NUCLEOTIDE SEQUENCE</scope>
    <source>
        <strain evidence="1">DSM 17168</strain>
    </source>
</reference>
<evidence type="ECO:0000313" key="1">
    <source>
        <dbReference type="EMBL" id="GJE01349.1"/>
    </source>
</evidence>
<dbReference type="RefSeq" id="WP_238236219.1">
    <property type="nucleotide sequence ID" value="NZ_BPQQ01000037.1"/>
</dbReference>
<accession>A0ABQ4SE32</accession>
<reference evidence="1" key="1">
    <citation type="journal article" date="2021" name="Front. Microbiol.">
        <title>Comprehensive Comparative Genomics and Phenotyping of Methylobacterium Species.</title>
        <authorList>
            <person name="Alessa O."/>
            <person name="Ogura Y."/>
            <person name="Fujitani Y."/>
            <person name="Takami H."/>
            <person name="Hayashi T."/>
            <person name="Sahin N."/>
            <person name="Tani A."/>
        </authorList>
    </citation>
    <scope>NUCLEOTIDE SEQUENCE</scope>
    <source>
        <strain evidence="1">DSM 17168</strain>
    </source>
</reference>